<evidence type="ECO:0000313" key="8">
    <source>
        <dbReference type="Proteomes" id="UP000002704"/>
    </source>
</evidence>
<evidence type="ECO:0000256" key="4">
    <source>
        <dbReference type="ARBA" id="ARBA00022833"/>
    </source>
</evidence>
<accession>Q3KBT1</accession>
<dbReference type="RefSeq" id="WP_011334432.1">
    <property type="nucleotide sequence ID" value="NC_007492.2"/>
</dbReference>
<protein>
    <recommendedName>
        <fullName evidence="6">JAB domain-containing protein</fullName>
    </recommendedName>
</protein>
<dbReference type="Proteomes" id="UP000002704">
    <property type="component" value="Chromosome"/>
</dbReference>
<evidence type="ECO:0000256" key="2">
    <source>
        <dbReference type="ARBA" id="ARBA00022723"/>
    </source>
</evidence>
<proteinExistence type="predicted"/>
<dbReference type="Gene3D" id="3.40.140.10">
    <property type="entry name" value="Cytidine Deaminase, domain 2"/>
    <property type="match status" value="1"/>
</dbReference>
<organism evidence="7 8">
    <name type="scientific">Pseudomonas fluorescens (strain Pf0-1)</name>
    <dbReference type="NCBI Taxonomy" id="205922"/>
    <lineage>
        <taxon>Bacteria</taxon>
        <taxon>Pseudomonadati</taxon>
        <taxon>Pseudomonadota</taxon>
        <taxon>Gammaproteobacteria</taxon>
        <taxon>Pseudomonadales</taxon>
        <taxon>Pseudomonadaceae</taxon>
        <taxon>Pseudomonas</taxon>
    </lineage>
</organism>
<sequence length="70" mass="7816">MAEALDVVHKRTAGVVDYVGEWHSHPDGCSARPSDYDDHLLDTLHRQMIAEGLPALMIIVGQKDLGFFRL</sequence>
<dbReference type="SUPFAM" id="SSF102712">
    <property type="entry name" value="JAB1/MPN domain"/>
    <property type="match status" value="1"/>
</dbReference>
<dbReference type="eggNOG" id="COG1310">
    <property type="taxonomic scope" value="Bacteria"/>
</dbReference>
<evidence type="ECO:0000256" key="5">
    <source>
        <dbReference type="ARBA" id="ARBA00023049"/>
    </source>
</evidence>
<dbReference type="EMBL" id="CP000094">
    <property type="protein sequence ID" value="ABA74773.1"/>
    <property type="molecule type" value="Genomic_DNA"/>
</dbReference>
<dbReference type="AlphaFoldDB" id="Q3KBT1"/>
<dbReference type="GO" id="GO:0046872">
    <property type="term" value="F:metal ion binding"/>
    <property type="evidence" value="ECO:0007669"/>
    <property type="project" value="UniProtKB-KW"/>
</dbReference>
<keyword evidence="1" id="KW-0645">Protease</keyword>
<evidence type="ECO:0000256" key="3">
    <source>
        <dbReference type="ARBA" id="ARBA00022801"/>
    </source>
</evidence>
<evidence type="ECO:0000313" key="7">
    <source>
        <dbReference type="EMBL" id="ABA74773.1"/>
    </source>
</evidence>
<keyword evidence="2" id="KW-0479">Metal-binding</keyword>
<dbReference type="GO" id="GO:0006508">
    <property type="term" value="P:proteolysis"/>
    <property type="evidence" value="ECO:0007669"/>
    <property type="project" value="UniProtKB-KW"/>
</dbReference>
<dbReference type="GO" id="GO:0008237">
    <property type="term" value="F:metallopeptidase activity"/>
    <property type="evidence" value="ECO:0007669"/>
    <property type="project" value="UniProtKB-KW"/>
</dbReference>
<reference evidence="7 8" key="1">
    <citation type="journal article" date="2009" name="Genome Biol.">
        <title>Genomic and genetic analyses of diversity and plant interactions of Pseudomonas fluorescens.</title>
        <authorList>
            <person name="Silby M.W."/>
            <person name="Cerdeno-Tarraga A.M."/>
            <person name="Vernikos G.S."/>
            <person name="Giddens S.R."/>
            <person name="Jackson R.W."/>
            <person name="Preston G.M."/>
            <person name="Zhang X.X."/>
            <person name="Moon C.D."/>
            <person name="Gehrig S.M."/>
            <person name="Godfrey S.A."/>
            <person name="Knight C.G."/>
            <person name="Malone J.G."/>
            <person name="Robinson Z."/>
            <person name="Spiers A.J."/>
            <person name="Harris S."/>
            <person name="Challis G.L."/>
            <person name="Yaxley A.M."/>
            <person name="Harris D."/>
            <person name="Seeger K."/>
            <person name="Murphy L."/>
            <person name="Rutter S."/>
            <person name="Squares R."/>
            <person name="Quail M.A."/>
            <person name="Saunders E."/>
            <person name="Mavromatis K."/>
            <person name="Brettin T.S."/>
            <person name="Bentley S.D."/>
            <person name="Hothersall J."/>
            <person name="Stephens E."/>
            <person name="Thomas C.M."/>
            <person name="Parkhill J."/>
            <person name="Levy S.B."/>
            <person name="Rainey P.B."/>
            <person name="Thomson N.R."/>
        </authorList>
    </citation>
    <scope>NUCLEOTIDE SEQUENCE [LARGE SCALE GENOMIC DNA]</scope>
    <source>
        <strain evidence="7 8">Pf0-1</strain>
    </source>
</reference>
<dbReference type="Pfam" id="PF14464">
    <property type="entry name" value="Prok-JAB"/>
    <property type="match status" value="1"/>
</dbReference>
<dbReference type="HOGENOM" id="CLU_2754830_0_0_6"/>
<keyword evidence="4" id="KW-0862">Zinc</keyword>
<dbReference type="KEGG" id="pfo:Pfl01_3035"/>
<keyword evidence="3" id="KW-0378">Hydrolase</keyword>
<evidence type="ECO:0000259" key="6">
    <source>
        <dbReference type="Pfam" id="PF14464"/>
    </source>
</evidence>
<dbReference type="InterPro" id="IPR028090">
    <property type="entry name" value="JAB_dom_prok"/>
</dbReference>
<feature type="domain" description="JAB" evidence="6">
    <location>
        <begin position="5"/>
        <end position="62"/>
    </location>
</feature>
<keyword evidence="5" id="KW-0482">Metalloprotease</keyword>
<name>Q3KBT1_PSEPF</name>
<evidence type="ECO:0000256" key="1">
    <source>
        <dbReference type="ARBA" id="ARBA00022670"/>
    </source>
</evidence>
<gene>
    <name evidence="7" type="ordered locus">Pfl01_3035</name>
</gene>